<dbReference type="PROSITE" id="PS51257">
    <property type="entry name" value="PROKAR_LIPOPROTEIN"/>
    <property type="match status" value="1"/>
</dbReference>
<proteinExistence type="predicted"/>
<name>A0A368ZFG3_9FLAO</name>
<keyword evidence="2" id="KW-1185">Reference proteome</keyword>
<organism evidence="1 2">
    <name type="scientific">Winogradskyella arenosi</name>
    <dbReference type="NCBI Taxonomy" id="533325"/>
    <lineage>
        <taxon>Bacteria</taxon>
        <taxon>Pseudomonadati</taxon>
        <taxon>Bacteroidota</taxon>
        <taxon>Flavobacteriia</taxon>
        <taxon>Flavobacteriales</taxon>
        <taxon>Flavobacteriaceae</taxon>
        <taxon>Winogradskyella</taxon>
    </lineage>
</organism>
<dbReference type="OrthoDB" id="1432043at2"/>
<sequence>MKKIVLFVIILVTFISCSPQLIPNEKTEDSLLGDINQQIENKTISKDALIYLNDETISYERLLELNSFSLKDFPVISYLNKKKGEQEFGEIGENGVIKIESFLDPLLSPKFYEEITNKEVLEFIEKASKEGLINNNPLLVVSGKPLRGEEIVDHSNGLNVGKITLMERVIGYRIYGIRAINGVILIDPKN</sequence>
<protein>
    <submittedName>
        <fullName evidence="1">Uncharacterized protein</fullName>
    </submittedName>
</protein>
<dbReference type="Proteomes" id="UP000253436">
    <property type="component" value="Unassembled WGS sequence"/>
</dbReference>
<dbReference type="RefSeq" id="WP_114309853.1">
    <property type="nucleotide sequence ID" value="NZ_QPJO01000003.1"/>
</dbReference>
<dbReference type="AlphaFoldDB" id="A0A368ZFG3"/>
<accession>A0A368ZFG3</accession>
<dbReference type="EMBL" id="QPJO01000003">
    <property type="protein sequence ID" value="RCW91335.1"/>
    <property type="molecule type" value="Genomic_DNA"/>
</dbReference>
<reference evidence="1 2" key="1">
    <citation type="submission" date="2018-07" db="EMBL/GenBank/DDBJ databases">
        <title>Genomic Encyclopedia of Type Strains, Phase III (KMG-III): the genomes of soil and plant-associated and newly described type strains.</title>
        <authorList>
            <person name="Whitman W."/>
        </authorList>
    </citation>
    <scope>NUCLEOTIDE SEQUENCE [LARGE SCALE GENOMIC DNA]</scope>
    <source>
        <strain evidence="1 2">CECT 7958</strain>
    </source>
</reference>
<evidence type="ECO:0000313" key="1">
    <source>
        <dbReference type="EMBL" id="RCW91335.1"/>
    </source>
</evidence>
<evidence type="ECO:0000313" key="2">
    <source>
        <dbReference type="Proteomes" id="UP000253436"/>
    </source>
</evidence>
<comment type="caution">
    <text evidence="1">The sequence shown here is derived from an EMBL/GenBank/DDBJ whole genome shotgun (WGS) entry which is preliminary data.</text>
</comment>
<gene>
    <name evidence="1" type="ORF">DFQ08_103163</name>
</gene>